<reference evidence="2" key="1">
    <citation type="journal article" date="2019" name="Int. J. Syst. Evol. Microbiol.">
        <title>The Global Catalogue of Microorganisms (GCM) 10K type strain sequencing project: providing services to taxonomists for standard genome sequencing and annotation.</title>
        <authorList>
            <consortium name="The Broad Institute Genomics Platform"/>
            <consortium name="The Broad Institute Genome Sequencing Center for Infectious Disease"/>
            <person name="Wu L."/>
            <person name="Ma J."/>
        </authorList>
    </citation>
    <scope>NUCLEOTIDE SEQUENCE [LARGE SCALE GENOMIC DNA]</scope>
    <source>
        <strain evidence="2">CCUG 67170</strain>
    </source>
</reference>
<sequence length="124" mass="13826">SILSLLVLALLGGCSILGGKKAMEAKREAEKQEMIEIVESEEAKNVFKDLIKQESSTAFEKDSKIETYSVDLNSLEFSPMGGIMVTLYINGDEKLTLTTTLKQDEEKLYHSSYVISEELSKILE</sequence>
<dbReference type="RefSeq" id="WP_380426209.1">
    <property type="nucleotide sequence ID" value="NZ_JBHRZV010000038.1"/>
</dbReference>
<dbReference type="InterPro" id="IPR010738">
    <property type="entry name" value="DUF1310"/>
</dbReference>
<dbReference type="EMBL" id="JBHRZV010000038">
    <property type="protein sequence ID" value="MFC3928030.1"/>
    <property type="molecule type" value="Genomic_DNA"/>
</dbReference>
<accession>A0ABV8CWH6</accession>
<proteinExistence type="predicted"/>
<organism evidence="1 2">
    <name type="scientific">Streptococcus caprae</name>
    <dbReference type="NCBI Taxonomy" id="1640501"/>
    <lineage>
        <taxon>Bacteria</taxon>
        <taxon>Bacillati</taxon>
        <taxon>Bacillota</taxon>
        <taxon>Bacilli</taxon>
        <taxon>Lactobacillales</taxon>
        <taxon>Streptococcaceae</taxon>
        <taxon>Streptococcus</taxon>
    </lineage>
</organism>
<comment type="caution">
    <text evidence="1">The sequence shown here is derived from an EMBL/GenBank/DDBJ whole genome shotgun (WGS) entry which is preliminary data.</text>
</comment>
<evidence type="ECO:0000313" key="1">
    <source>
        <dbReference type="EMBL" id="MFC3928030.1"/>
    </source>
</evidence>
<keyword evidence="2" id="KW-1185">Reference proteome</keyword>
<name>A0ABV8CWH6_9STRE</name>
<dbReference type="Pfam" id="PF07006">
    <property type="entry name" value="DUF1310"/>
    <property type="match status" value="1"/>
</dbReference>
<protein>
    <submittedName>
        <fullName evidence="1">DUF1310 family protein</fullName>
    </submittedName>
</protein>
<dbReference type="Proteomes" id="UP001595807">
    <property type="component" value="Unassembled WGS sequence"/>
</dbReference>
<evidence type="ECO:0000313" key="2">
    <source>
        <dbReference type="Proteomes" id="UP001595807"/>
    </source>
</evidence>
<feature type="non-terminal residue" evidence="1">
    <location>
        <position position="1"/>
    </location>
</feature>
<gene>
    <name evidence="1" type="ORF">ACFORF_05425</name>
</gene>